<evidence type="ECO:0000256" key="1">
    <source>
        <dbReference type="SAM" id="MobiDB-lite"/>
    </source>
</evidence>
<dbReference type="AlphaFoldDB" id="A6G336"/>
<gene>
    <name evidence="2" type="ORF">PPSIR1_16405</name>
</gene>
<proteinExistence type="predicted"/>
<dbReference type="STRING" id="391625.PPSIR1_16405"/>
<dbReference type="Proteomes" id="UP000005801">
    <property type="component" value="Unassembled WGS sequence"/>
</dbReference>
<name>A6G336_9BACT</name>
<dbReference type="SUPFAM" id="SSF47413">
    <property type="entry name" value="lambda repressor-like DNA-binding domains"/>
    <property type="match status" value="1"/>
</dbReference>
<dbReference type="Gene3D" id="1.10.260.40">
    <property type="entry name" value="lambda repressor-like DNA-binding domains"/>
    <property type="match status" value="1"/>
</dbReference>
<dbReference type="InterPro" id="IPR001387">
    <property type="entry name" value="Cro/C1-type_HTH"/>
</dbReference>
<organism evidence="2 3">
    <name type="scientific">Plesiocystis pacifica SIR-1</name>
    <dbReference type="NCBI Taxonomy" id="391625"/>
    <lineage>
        <taxon>Bacteria</taxon>
        <taxon>Pseudomonadati</taxon>
        <taxon>Myxococcota</taxon>
        <taxon>Polyangia</taxon>
        <taxon>Nannocystales</taxon>
        <taxon>Nannocystaceae</taxon>
        <taxon>Plesiocystis</taxon>
    </lineage>
</organism>
<sequence>MVWSSREERGHNAPSDRFGSHRAPPRYCPCMANVDELSAHDLLTENLRRLTQLGGIPLTVVADRAGINRRELFAVMAGEIDPDLDWLCRLAAGVGVPLSTLFLEPEPQRDELHS</sequence>
<dbReference type="GO" id="GO:0003677">
    <property type="term" value="F:DNA binding"/>
    <property type="evidence" value="ECO:0007669"/>
    <property type="project" value="InterPro"/>
</dbReference>
<feature type="region of interest" description="Disordered" evidence="1">
    <location>
        <begin position="1"/>
        <end position="23"/>
    </location>
</feature>
<evidence type="ECO:0000313" key="3">
    <source>
        <dbReference type="Proteomes" id="UP000005801"/>
    </source>
</evidence>
<dbReference type="InterPro" id="IPR010982">
    <property type="entry name" value="Lambda_DNA-bd_dom_sf"/>
</dbReference>
<dbReference type="CDD" id="cd00093">
    <property type="entry name" value="HTH_XRE"/>
    <property type="match status" value="1"/>
</dbReference>
<reference evidence="2 3" key="1">
    <citation type="submission" date="2007-06" db="EMBL/GenBank/DDBJ databases">
        <authorList>
            <person name="Shimkets L."/>
            <person name="Ferriera S."/>
            <person name="Johnson J."/>
            <person name="Kravitz S."/>
            <person name="Beeson K."/>
            <person name="Sutton G."/>
            <person name="Rogers Y.-H."/>
            <person name="Friedman R."/>
            <person name="Frazier M."/>
            <person name="Venter J.C."/>
        </authorList>
    </citation>
    <scope>NUCLEOTIDE SEQUENCE [LARGE SCALE GENOMIC DNA]</scope>
    <source>
        <strain evidence="2 3">SIR-1</strain>
    </source>
</reference>
<feature type="compositionally biased region" description="Basic and acidic residues" evidence="1">
    <location>
        <begin position="1"/>
        <end position="11"/>
    </location>
</feature>
<evidence type="ECO:0008006" key="4">
    <source>
        <dbReference type="Google" id="ProtNLM"/>
    </source>
</evidence>
<evidence type="ECO:0000313" key="2">
    <source>
        <dbReference type="EMBL" id="EDM79661.1"/>
    </source>
</evidence>
<dbReference type="EMBL" id="ABCS01000017">
    <property type="protein sequence ID" value="EDM79661.1"/>
    <property type="molecule type" value="Genomic_DNA"/>
</dbReference>
<comment type="caution">
    <text evidence="2">The sequence shown here is derived from an EMBL/GenBank/DDBJ whole genome shotgun (WGS) entry which is preliminary data.</text>
</comment>
<keyword evidence="3" id="KW-1185">Reference proteome</keyword>
<accession>A6G336</accession>
<protein>
    <recommendedName>
        <fullName evidence="4">HTH cro/C1-type domain-containing protein</fullName>
    </recommendedName>
</protein>